<dbReference type="EMBL" id="JAAZNL010000003">
    <property type="protein sequence ID" value="NMB69622.1"/>
    <property type="molecule type" value="Genomic_DNA"/>
</dbReference>
<evidence type="ECO:0000313" key="1">
    <source>
        <dbReference type="EMBL" id="NMB69622.1"/>
    </source>
</evidence>
<reference evidence="1 2" key="1">
    <citation type="journal article" date="2020" name="Biotechnol. Biofuels">
        <title>New insights from the biogas microbiome by comprehensive genome-resolved metagenomics of nearly 1600 species originating from multiple anaerobic digesters.</title>
        <authorList>
            <person name="Campanaro S."/>
            <person name="Treu L."/>
            <person name="Rodriguez-R L.M."/>
            <person name="Kovalovszki A."/>
            <person name="Ziels R.M."/>
            <person name="Maus I."/>
            <person name="Zhu X."/>
            <person name="Kougias P.G."/>
            <person name="Basile A."/>
            <person name="Luo G."/>
            <person name="Schluter A."/>
            <person name="Konstantinidis K.T."/>
            <person name="Angelidaki I."/>
        </authorList>
    </citation>
    <scope>NUCLEOTIDE SEQUENCE [LARGE SCALE GENOMIC DNA]</scope>
    <source>
        <strain evidence="1">AS27yjCOA_165</strain>
    </source>
</reference>
<comment type="caution">
    <text evidence="1">The sequence shown here is derived from an EMBL/GenBank/DDBJ whole genome shotgun (WGS) entry which is preliminary data.</text>
</comment>
<organism evidence="1 2">
    <name type="scientific">candidate division WWE3 bacterium</name>
    <dbReference type="NCBI Taxonomy" id="2053526"/>
    <lineage>
        <taxon>Bacteria</taxon>
        <taxon>Katanobacteria</taxon>
    </lineage>
</organism>
<accession>A0A7X9HGI9</accession>
<dbReference type="AlphaFoldDB" id="A0A7X9HGI9"/>
<evidence type="ECO:0000313" key="2">
    <source>
        <dbReference type="Proteomes" id="UP000526033"/>
    </source>
</evidence>
<dbReference type="Proteomes" id="UP000526033">
    <property type="component" value="Unassembled WGS sequence"/>
</dbReference>
<gene>
    <name evidence="1" type="ORF">GYA27_00260</name>
</gene>
<sequence length="101" mass="11573">MKTLTLEAVKPEDINIKRGLVGTLGKHELEVVSCNIIVIARSCRGWVSFTWEKYKVLCTHDVTPEERLCLDTLVNRRLLSFSEGKYTPTDEFVKALKDYVL</sequence>
<proteinExistence type="predicted"/>
<name>A0A7X9HGI9_UNCKA</name>
<protein>
    <submittedName>
        <fullName evidence="1">Uncharacterized protein</fullName>
    </submittedName>
</protein>